<protein>
    <recommendedName>
        <fullName evidence="1">Fungal lipase-type domain-containing protein</fullName>
    </recommendedName>
</protein>
<evidence type="ECO:0000313" key="3">
    <source>
        <dbReference type="Proteomes" id="UP000054560"/>
    </source>
</evidence>
<evidence type="ECO:0000259" key="1">
    <source>
        <dbReference type="Pfam" id="PF01764"/>
    </source>
</evidence>
<organism evidence="2 3">
    <name type="scientific">Sphaeroforma arctica JP610</name>
    <dbReference type="NCBI Taxonomy" id="667725"/>
    <lineage>
        <taxon>Eukaryota</taxon>
        <taxon>Ichthyosporea</taxon>
        <taxon>Ichthyophonida</taxon>
        <taxon>Sphaeroforma</taxon>
    </lineage>
</organism>
<sequence>MATAAAWMYQEVNAVIQRLTKDGYSLEVTGHSLGGGVAALLTKIFAEECTPTVKGVVYAAPP</sequence>
<reference evidence="2 3" key="1">
    <citation type="submission" date="2011-02" db="EMBL/GenBank/DDBJ databases">
        <title>The Genome Sequence of Sphaeroforma arctica JP610.</title>
        <authorList>
            <consortium name="The Broad Institute Genome Sequencing Platform"/>
            <person name="Russ C."/>
            <person name="Cuomo C."/>
            <person name="Young S.K."/>
            <person name="Zeng Q."/>
            <person name="Gargeya S."/>
            <person name="Alvarado L."/>
            <person name="Berlin A."/>
            <person name="Chapman S.B."/>
            <person name="Chen Z."/>
            <person name="Freedman E."/>
            <person name="Gellesch M."/>
            <person name="Goldberg J."/>
            <person name="Griggs A."/>
            <person name="Gujja S."/>
            <person name="Heilman E."/>
            <person name="Heiman D."/>
            <person name="Howarth C."/>
            <person name="Mehta T."/>
            <person name="Neiman D."/>
            <person name="Pearson M."/>
            <person name="Roberts A."/>
            <person name="Saif S."/>
            <person name="Shea T."/>
            <person name="Shenoy N."/>
            <person name="Sisk P."/>
            <person name="Stolte C."/>
            <person name="Sykes S."/>
            <person name="White J."/>
            <person name="Yandava C."/>
            <person name="Burger G."/>
            <person name="Gray M.W."/>
            <person name="Holland P.W.H."/>
            <person name="King N."/>
            <person name="Lang F.B.F."/>
            <person name="Roger A.J."/>
            <person name="Ruiz-Trillo I."/>
            <person name="Haas B."/>
            <person name="Nusbaum C."/>
            <person name="Birren B."/>
        </authorList>
    </citation>
    <scope>NUCLEOTIDE SEQUENCE [LARGE SCALE GENOMIC DNA]</scope>
    <source>
        <strain evidence="2 3">JP610</strain>
    </source>
</reference>
<dbReference type="InterPro" id="IPR029058">
    <property type="entry name" value="AB_hydrolase_fold"/>
</dbReference>
<dbReference type="EMBL" id="KQ248462">
    <property type="protein sequence ID" value="KNC71610.1"/>
    <property type="molecule type" value="Genomic_DNA"/>
</dbReference>
<dbReference type="CDD" id="cd00741">
    <property type="entry name" value="Lipase"/>
    <property type="match status" value="1"/>
</dbReference>
<proteinExistence type="predicted"/>
<dbReference type="Gene3D" id="3.40.50.1820">
    <property type="entry name" value="alpha/beta hydrolase"/>
    <property type="match status" value="1"/>
</dbReference>
<dbReference type="Pfam" id="PF01764">
    <property type="entry name" value="Lipase_3"/>
    <property type="match status" value="1"/>
</dbReference>
<accession>A0A0L0F4G6</accession>
<feature type="non-terminal residue" evidence="2">
    <location>
        <position position="62"/>
    </location>
</feature>
<dbReference type="AlphaFoldDB" id="A0A0L0F4G6"/>
<dbReference type="GO" id="GO:0006629">
    <property type="term" value="P:lipid metabolic process"/>
    <property type="evidence" value="ECO:0007669"/>
    <property type="project" value="InterPro"/>
</dbReference>
<dbReference type="RefSeq" id="XP_014145512.1">
    <property type="nucleotide sequence ID" value="XM_014290037.1"/>
</dbReference>
<feature type="domain" description="Fungal lipase-type" evidence="1">
    <location>
        <begin position="3"/>
        <end position="61"/>
    </location>
</feature>
<gene>
    <name evidence="2" type="ORF">SARC_15854</name>
</gene>
<dbReference type="GeneID" id="25916358"/>
<name>A0A0L0F4G6_9EUKA</name>
<keyword evidence="3" id="KW-1185">Reference proteome</keyword>
<dbReference type="OrthoDB" id="438440at2759"/>
<dbReference type="Proteomes" id="UP000054560">
    <property type="component" value="Unassembled WGS sequence"/>
</dbReference>
<dbReference type="InterPro" id="IPR002921">
    <property type="entry name" value="Fungal_lipase-type"/>
</dbReference>
<dbReference type="SUPFAM" id="SSF53474">
    <property type="entry name" value="alpha/beta-Hydrolases"/>
    <property type="match status" value="1"/>
</dbReference>
<evidence type="ECO:0000313" key="2">
    <source>
        <dbReference type="EMBL" id="KNC71610.1"/>
    </source>
</evidence>